<keyword evidence="3" id="KW-1185">Reference proteome</keyword>
<feature type="compositionally biased region" description="Polar residues" evidence="1">
    <location>
        <begin position="495"/>
        <end position="508"/>
    </location>
</feature>
<feature type="compositionally biased region" description="Acidic residues" evidence="1">
    <location>
        <begin position="451"/>
        <end position="464"/>
    </location>
</feature>
<evidence type="ECO:0000313" key="2">
    <source>
        <dbReference type="EMBL" id="KRX46047.1"/>
    </source>
</evidence>
<gene>
    <name evidence="2" type="ORF">T05_12199</name>
</gene>
<accession>A0A0V0U457</accession>
<evidence type="ECO:0000256" key="1">
    <source>
        <dbReference type="SAM" id="MobiDB-lite"/>
    </source>
</evidence>
<sequence>MEGGQRNDMFEEENTARKAVKKNKLKWRRRRHTSDSPEVDPAFPPAVSESALHRMQSRPRKSCTIMGTERHDLFGPVRELLKEILGSNMNKFMRSSEIPSRRRTPFASLYKPGPSNYRAKVFTRILRKSHAAFDCACMKAEILHLQTCLEQVSETVEPVLPDYLASQFVRLSRNQHYYGDRKCSNDSEMKSKSSLYSKSGTMEKTSLNESGNASIQATEVMDENSEAAYNQTSRTQYKPVEKCRMPGGSCDLPAFAGYGYCIYHTPQMKFIQCRYDAGTRVNRCPNGVADVRFGLCDEHKMALVEIVLAEKRAAKLEGGYTDGRKFRAFLRRLKLPTYSSGYGTNFDDSFSTDSDSETEDGVPKCATPDYDYSAVLDDDEPLSCLGLANLKKLIRVIHDEKGTKRNRFMDYIELELLSEQQRREAQKPPAPADRTPVENDEWDVVVISDSSVDDDSSSDEDFELSEQSVQGNENVEICSSSDENNLSQQRDDTESQLSPTASCDTTASPQVIFSGTDKNENLSEDCVQPNYSGPSFLNELSDFDHFIHRYVYPEMEQAYYLAALGSKKTSQPLLSLIGRKRIPPLYWNTYYRHAKRLKTIKNDIDDCIKKLLVLRQQCLEKFIFEKLTHGRGDGGDNVNCGTTKSGKNERSFLKDKFQPSRIKSLIIEAVSCLVEDYLEPLYEIGALNDDVFKSIVVDFAQFLTHRFVDL</sequence>
<evidence type="ECO:0000313" key="3">
    <source>
        <dbReference type="Proteomes" id="UP000055048"/>
    </source>
</evidence>
<feature type="compositionally biased region" description="Basic residues" evidence="1">
    <location>
        <begin position="18"/>
        <end position="32"/>
    </location>
</feature>
<feature type="region of interest" description="Disordered" evidence="1">
    <location>
        <begin position="1"/>
        <end position="45"/>
    </location>
</feature>
<reference evidence="2 3" key="1">
    <citation type="submission" date="2015-01" db="EMBL/GenBank/DDBJ databases">
        <title>Evolution of Trichinella species and genotypes.</title>
        <authorList>
            <person name="Korhonen P.K."/>
            <person name="Edoardo P."/>
            <person name="Giuseppe L.R."/>
            <person name="Gasser R.B."/>
        </authorList>
    </citation>
    <scope>NUCLEOTIDE SEQUENCE [LARGE SCALE GENOMIC DNA]</scope>
    <source>
        <strain evidence="2">ISS417</strain>
    </source>
</reference>
<dbReference type="Proteomes" id="UP000055048">
    <property type="component" value="Unassembled WGS sequence"/>
</dbReference>
<dbReference type="EMBL" id="JYDJ01000065">
    <property type="protein sequence ID" value="KRX46047.1"/>
    <property type="molecule type" value="Genomic_DNA"/>
</dbReference>
<feature type="compositionally biased region" description="Polar residues" evidence="1">
    <location>
        <begin position="469"/>
        <end position="488"/>
    </location>
</feature>
<feature type="region of interest" description="Disordered" evidence="1">
    <location>
        <begin position="421"/>
        <end position="508"/>
    </location>
</feature>
<organism evidence="2 3">
    <name type="scientific">Trichinella murrelli</name>
    <dbReference type="NCBI Taxonomy" id="144512"/>
    <lineage>
        <taxon>Eukaryota</taxon>
        <taxon>Metazoa</taxon>
        <taxon>Ecdysozoa</taxon>
        <taxon>Nematoda</taxon>
        <taxon>Enoplea</taxon>
        <taxon>Dorylaimia</taxon>
        <taxon>Trichinellida</taxon>
        <taxon>Trichinellidae</taxon>
        <taxon>Trichinella</taxon>
    </lineage>
</organism>
<name>A0A0V0U457_9BILA</name>
<proteinExistence type="predicted"/>
<dbReference type="OrthoDB" id="5920037at2759"/>
<dbReference type="AlphaFoldDB" id="A0A0V0U457"/>
<protein>
    <submittedName>
        <fullName evidence="2">Uncharacterized protein</fullName>
    </submittedName>
</protein>
<comment type="caution">
    <text evidence="2">The sequence shown here is derived from an EMBL/GenBank/DDBJ whole genome shotgun (WGS) entry which is preliminary data.</text>
</comment>